<dbReference type="STRING" id="630390.A0A180GNM1"/>
<dbReference type="GO" id="GO:0000390">
    <property type="term" value="P:spliceosomal complex disassembly"/>
    <property type="evidence" value="ECO:0007669"/>
    <property type="project" value="TreeGrafter"/>
</dbReference>
<feature type="domain" description="J" evidence="7">
    <location>
        <begin position="5"/>
        <end position="71"/>
    </location>
</feature>
<dbReference type="PROSITE" id="PS50076">
    <property type="entry name" value="DNAJ_2"/>
    <property type="match status" value="1"/>
</dbReference>
<evidence type="ECO:0000256" key="3">
    <source>
        <dbReference type="ARBA" id="ARBA00022490"/>
    </source>
</evidence>
<feature type="compositionally biased region" description="Pro residues" evidence="6">
    <location>
        <begin position="315"/>
        <end position="324"/>
    </location>
</feature>
<evidence type="ECO:0000256" key="2">
    <source>
        <dbReference type="ARBA" id="ARBA00004496"/>
    </source>
</evidence>
<comment type="subcellular location">
    <subcellularLocation>
        <location evidence="2">Cytoplasm</location>
    </subcellularLocation>
    <subcellularLocation>
        <location evidence="1">Nucleus</location>
    </subcellularLocation>
</comment>
<feature type="region of interest" description="Disordered" evidence="6">
    <location>
        <begin position="78"/>
        <end position="227"/>
    </location>
</feature>
<feature type="region of interest" description="Disordered" evidence="6">
    <location>
        <begin position="240"/>
        <end position="412"/>
    </location>
</feature>
<gene>
    <name evidence="8" type="ORF">PTTG_07568</name>
</gene>
<dbReference type="InterPro" id="IPR036869">
    <property type="entry name" value="J_dom_sf"/>
</dbReference>
<accession>A0A180GNM1</accession>
<feature type="compositionally biased region" description="Low complexity" evidence="6">
    <location>
        <begin position="215"/>
        <end position="225"/>
    </location>
</feature>
<evidence type="ECO:0000313" key="10">
    <source>
        <dbReference type="Proteomes" id="UP000005240"/>
    </source>
</evidence>
<evidence type="ECO:0000313" key="9">
    <source>
        <dbReference type="EnsemblFungi" id="PTTG_07568-t43_1-p1"/>
    </source>
</evidence>
<feature type="compositionally biased region" description="Low complexity" evidence="6">
    <location>
        <begin position="106"/>
        <end position="118"/>
    </location>
</feature>
<dbReference type="VEuPathDB" id="FungiDB:PTTG_07568"/>
<keyword evidence="5" id="KW-0539">Nucleus</keyword>
<evidence type="ECO:0000256" key="6">
    <source>
        <dbReference type="SAM" id="MobiDB-lite"/>
    </source>
</evidence>
<reference evidence="9" key="4">
    <citation type="submission" date="2025-05" db="UniProtKB">
        <authorList>
            <consortium name="EnsemblFungi"/>
        </authorList>
    </citation>
    <scope>IDENTIFICATION</scope>
    <source>
        <strain evidence="9">isolate 1-1 / race 1 (BBBD)</strain>
    </source>
</reference>
<evidence type="ECO:0000256" key="5">
    <source>
        <dbReference type="ARBA" id="ARBA00023242"/>
    </source>
</evidence>
<dbReference type="GO" id="GO:0005681">
    <property type="term" value="C:spliceosomal complex"/>
    <property type="evidence" value="ECO:0007669"/>
    <property type="project" value="TreeGrafter"/>
</dbReference>
<sequence>MESETAYSLLHLPRTASSDEILFAYRKESLKYHPRRFDPGDRFIEIHFKKLADAYETLIDPQKRVEYDKRLDWKELSRLNRPKNPDSSRLYDRQQVDPARQRRHSLAAPPSAAAAHRSAPPPAVVPERKNPALSKTHPLPIQPSPRSLQHHHPPAEPSRARRSSIGGMAPMPHQLPPGHRKPIAQPASSLSKPFAHLPIQPPTRAGSCGPAIQNSSSRAPSSSASRLDESLLSMRLAQYHPPPIHHRPSPQDHSQPKPSTSRVDRQAIIAELHTRPRSTSNPRLYAISTGSCSSTSPSSASPLSSDLESSFSPPSQLPRFPPDPQLSAAPLSRKNFALPSPPFVHPPSRSTTLNNPLEHRFLDPGEDEYRPLLAHSSSVSHKRAPRPRLSSLSTTTPPPSANTNSSTTTTSYTLRYYSAHHRHIDSR</sequence>
<dbReference type="PRINTS" id="PR00625">
    <property type="entry name" value="JDOMAIN"/>
</dbReference>
<dbReference type="SUPFAM" id="SSF46565">
    <property type="entry name" value="Chaperone J-domain"/>
    <property type="match status" value="1"/>
</dbReference>
<proteinExistence type="predicted"/>
<keyword evidence="10" id="KW-1185">Reference proteome</keyword>
<dbReference type="Gene3D" id="1.10.287.110">
    <property type="entry name" value="DnaJ domain"/>
    <property type="match status" value="1"/>
</dbReference>
<feature type="compositionally biased region" description="Basic and acidic residues" evidence="6">
    <location>
        <begin position="78"/>
        <end position="95"/>
    </location>
</feature>
<feature type="compositionally biased region" description="Polar residues" evidence="6">
    <location>
        <begin position="251"/>
        <end position="261"/>
    </location>
</feature>
<reference evidence="9 10" key="3">
    <citation type="journal article" date="2017" name="G3 (Bethesda)">
        <title>Comparative analysis highlights variable genome content of wheat rusts and divergence of the mating loci.</title>
        <authorList>
            <person name="Cuomo C.A."/>
            <person name="Bakkeren G."/>
            <person name="Khalil H.B."/>
            <person name="Panwar V."/>
            <person name="Joly D."/>
            <person name="Linning R."/>
            <person name="Sakthikumar S."/>
            <person name="Song X."/>
            <person name="Adiconis X."/>
            <person name="Fan L."/>
            <person name="Goldberg J.M."/>
            <person name="Levin J.Z."/>
            <person name="Young S."/>
            <person name="Zeng Q."/>
            <person name="Anikster Y."/>
            <person name="Bruce M."/>
            <person name="Wang M."/>
            <person name="Yin C."/>
            <person name="McCallum B."/>
            <person name="Szabo L.J."/>
            <person name="Hulbert S."/>
            <person name="Chen X."/>
            <person name="Fellers J.P."/>
        </authorList>
    </citation>
    <scope>NUCLEOTIDE SEQUENCE</scope>
    <source>
        <strain evidence="9">isolate 1-1 / race 1 (BBBD)</strain>
        <strain evidence="10">Isolate 1-1 / race 1 (BBBD)</strain>
    </source>
</reference>
<evidence type="ECO:0000256" key="1">
    <source>
        <dbReference type="ARBA" id="ARBA00004123"/>
    </source>
</evidence>
<keyword evidence="3" id="KW-0963">Cytoplasm</keyword>
<dbReference type="SMART" id="SM00271">
    <property type="entry name" value="DnaJ"/>
    <property type="match status" value="1"/>
</dbReference>
<evidence type="ECO:0000313" key="8">
    <source>
        <dbReference type="EMBL" id="OAV94275.1"/>
    </source>
</evidence>
<dbReference type="InterPro" id="IPR001623">
    <property type="entry name" value="DnaJ_domain"/>
</dbReference>
<feature type="compositionally biased region" description="Low complexity" evidence="6">
    <location>
        <begin position="387"/>
        <end position="412"/>
    </location>
</feature>
<organism evidence="8">
    <name type="scientific">Puccinia triticina (isolate 1-1 / race 1 (BBBD))</name>
    <name type="common">Brown leaf rust fungus</name>
    <dbReference type="NCBI Taxonomy" id="630390"/>
    <lineage>
        <taxon>Eukaryota</taxon>
        <taxon>Fungi</taxon>
        <taxon>Dikarya</taxon>
        <taxon>Basidiomycota</taxon>
        <taxon>Pucciniomycotina</taxon>
        <taxon>Pucciniomycetes</taxon>
        <taxon>Pucciniales</taxon>
        <taxon>Pucciniaceae</taxon>
        <taxon>Puccinia</taxon>
    </lineage>
</organism>
<dbReference type="InterPro" id="IPR052094">
    <property type="entry name" value="Pre-mRNA-splicing_ERAD"/>
</dbReference>
<dbReference type="InterPro" id="IPR018253">
    <property type="entry name" value="DnaJ_domain_CS"/>
</dbReference>
<dbReference type="EnsemblFungi" id="PTTG_07568-t43_1">
    <property type="protein sequence ID" value="PTTG_07568-t43_1-p1"/>
    <property type="gene ID" value="PTTG_07568"/>
</dbReference>
<reference evidence="8" key="1">
    <citation type="submission" date="2009-11" db="EMBL/GenBank/DDBJ databases">
        <authorList>
            <consortium name="The Broad Institute Genome Sequencing Platform"/>
            <person name="Ward D."/>
            <person name="Feldgarden M."/>
            <person name="Earl A."/>
            <person name="Young S.K."/>
            <person name="Zeng Q."/>
            <person name="Koehrsen M."/>
            <person name="Alvarado L."/>
            <person name="Berlin A."/>
            <person name="Bochicchio J."/>
            <person name="Borenstein D."/>
            <person name="Chapman S.B."/>
            <person name="Chen Z."/>
            <person name="Engels R."/>
            <person name="Freedman E."/>
            <person name="Gellesch M."/>
            <person name="Goldberg J."/>
            <person name="Griggs A."/>
            <person name="Gujja S."/>
            <person name="Heilman E."/>
            <person name="Heiman D."/>
            <person name="Hepburn T."/>
            <person name="Howarth C."/>
            <person name="Jen D."/>
            <person name="Larson L."/>
            <person name="Lewis B."/>
            <person name="Mehta T."/>
            <person name="Park D."/>
            <person name="Pearson M."/>
            <person name="Roberts A."/>
            <person name="Saif S."/>
            <person name="Shea T."/>
            <person name="Shenoy N."/>
            <person name="Sisk P."/>
            <person name="Stolte C."/>
            <person name="Sykes S."/>
            <person name="Thomson T."/>
            <person name="Walk T."/>
            <person name="White J."/>
            <person name="Yandava C."/>
            <person name="Izard J."/>
            <person name="Baranova O.V."/>
            <person name="Blanton J.M."/>
            <person name="Tanner A.C."/>
            <person name="Dewhirst F.E."/>
            <person name="Haas B."/>
            <person name="Nusbaum C."/>
            <person name="Birren B."/>
        </authorList>
    </citation>
    <scope>NUCLEOTIDE SEQUENCE [LARGE SCALE GENOMIC DNA]</scope>
    <source>
        <strain evidence="8">1-1 BBBD Race 1</strain>
    </source>
</reference>
<dbReference type="OrthoDB" id="445556at2759"/>
<feature type="compositionally biased region" description="Basic and acidic residues" evidence="6">
    <location>
        <begin position="357"/>
        <end position="370"/>
    </location>
</feature>
<dbReference type="Proteomes" id="UP000005240">
    <property type="component" value="Unassembled WGS sequence"/>
</dbReference>
<dbReference type="CDD" id="cd06257">
    <property type="entry name" value="DnaJ"/>
    <property type="match status" value="1"/>
</dbReference>
<evidence type="ECO:0000256" key="4">
    <source>
        <dbReference type="ARBA" id="ARBA00023186"/>
    </source>
</evidence>
<keyword evidence="4" id="KW-0143">Chaperone</keyword>
<reference evidence="8" key="2">
    <citation type="submission" date="2016-05" db="EMBL/GenBank/DDBJ databases">
        <title>Comparative analysis highlights variable genome content of wheat rusts and divergence of the mating loci.</title>
        <authorList>
            <person name="Cuomo C.A."/>
            <person name="Bakkeren G."/>
            <person name="Szabo L."/>
            <person name="Khalil H."/>
            <person name="Joly D."/>
            <person name="Goldberg J."/>
            <person name="Young S."/>
            <person name="Zeng Q."/>
            <person name="Fellers J."/>
        </authorList>
    </citation>
    <scope>NUCLEOTIDE SEQUENCE [LARGE SCALE GENOMIC DNA]</scope>
    <source>
        <strain evidence="8">1-1 BBBD Race 1</strain>
    </source>
</reference>
<dbReference type="PANTHER" id="PTHR44313:SF1">
    <property type="entry name" value="DNAJ HOMOLOG SUBFAMILY C MEMBER 17"/>
    <property type="match status" value="1"/>
</dbReference>
<name>A0A180GNM1_PUCT1</name>
<dbReference type="EMBL" id="ADAS02000041">
    <property type="protein sequence ID" value="OAV94275.1"/>
    <property type="molecule type" value="Genomic_DNA"/>
</dbReference>
<dbReference type="Pfam" id="PF00226">
    <property type="entry name" value="DnaJ"/>
    <property type="match status" value="1"/>
</dbReference>
<dbReference type="PROSITE" id="PS00636">
    <property type="entry name" value="DNAJ_1"/>
    <property type="match status" value="1"/>
</dbReference>
<protein>
    <submittedName>
        <fullName evidence="9">J domain-containing protein</fullName>
    </submittedName>
</protein>
<dbReference type="AlphaFoldDB" id="A0A180GNM1"/>
<feature type="compositionally biased region" description="Low complexity" evidence="6">
    <location>
        <begin position="288"/>
        <end position="314"/>
    </location>
</feature>
<dbReference type="GO" id="GO:0005737">
    <property type="term" value="C:cytoplasm"/>
    <property type="evidence" value="ECO:0007669"/>
    <property type="project" value="UniProtKB-SubCell"/>
</dbReference>
<evidence type="ECO:0000259" key="7">
    <source>
        <dbReference type="PROSITE" id="PS50076"/>
    </source>
</evidence>
<dbReference type="PANTHER" id="PTHR44313">
    <property type="entry name" value="DNAJ HOMOLOG SUBFAMILY C MEMBER 17"/>
    <property type="match status" value="1"/>
</dbReference>